<keyword evidence="8 9" id="KW-0346">Stress response</keyword>
<protein>
    <recommendedName>
        <fullName evidence="9 10">Lon protease</fullName>
        <ecNumber evidence="9 10">3.4.21.53</ecNumber>
    </recommendedName>
    <alternativeName>
        <fullName evidence="9">ATP-dependent protease La</fullName>
    </alternativeName>
</protein>
<dbReference type="EMBL" id="JALKII010000001">
    <property type="protein sequence ID" value="MCK0536435.1"/>
    <property type="molecule type" value="Genomic_DNA"/>
</dbReference>
<dbReference type="PANTHER" id="PTHR43718:SF2">
    <property type="entry name" value="LON PROTEASE HOMOLOG, MITOCHONDRIAL"/>
    <property type="match status" value="1"/>
</dbReference>
<dbReference type="PROSITE" id="PS01046">
    <property type="entry name" value="LON_SER"/>
    <property type="match status" value="1"/>
</dbReference>
<dbReference type="InterPro" id="IPR027543">
    <property type="entry name" value="Lon_bac"/>
</dbReference>
<keyword evidence="17" id="KW-1185">Reference proteome</keyword>
<feature type="active site" evidence="9 11">
    <location>
        <position position="736"/>
    </location>
</feature>
<comment type="subcellular location">
    <subcellularLocation>
        <location evidence="1 9 10">Cytoplasm</location>
    </subcellularLocation>
</comment>
<dbReference type="Gene3D" id="1.20.58.1480">
    <property type="match status" value="1"/>
</dbReference>
<keyword evidence="4 9" id="KW-0547">Nucleotide-binding</keyword>
<dbReference type="NCBIfam" id="TIGR00763">
    <property type="entry name" value="lon"/>
    <property type="match status" value="1"/>
</dbReference>
<dbReference type="Pfam" id="PF00004">
    <property type="entry name" value="AAA"/>
    <property type="match status" value="1"/>
</dbReference>
<evidence type="ECO:0000256" key="12">
    <source>
        <dbReference type="RuleBase" id="RU000591"/>
    </source>
</evidence>
<comment type="similarity">
    <text evidence="9 10 11 12">Belongs to the peptidase S16 family.</text>
</comment>
<dbReference type="CDD" id="cd19500">
    <property type="entry name" value="RecA-like_Lon"/>
    <property type="match status" value="1"/>
</dbReference>
<feature type="domain" description="Lon proteolytic" evidence="14">
    <location>
        <begin position="605"/>
        <end position="787"/>
    </location>
</feature>
<evidence type="ECO:0000256" key="1">
    <source>
        <dbReference type="ARBA" id="ARBA00004496"/>
    </source>
</evidence>
<keyword evidence="6 9" id="KW-0720">Serine protease</keyword>
<dbReference type="Gene3D" id="2.30.130.40">
    <property type="entry name" value="LON domain-like"/>
    <property type="match status" value="1"/>
</dbReference>
<organism evidence="16 17">
    <name type="scientific">Alcanivorax quisquiliarum</name>
    <dbReference type="NCBI Taxonomy" id="2933565"/>
    <lineage>
        <taxon>Bacteria</taxon>
        <taxon>Pseudomonadati</taxon>
        <taxon>Pseudomonadota</taxon>
        <taxon>Gammaproteobacteria</taxon>
        <taxon>Oceanospirillales</taxon>
        <taxon>Alcanivoracaceae</taxon>
        <taxon>Alcanivorax</taxon>
    </lineage>
</organism>
<dbReference type="SMART" id="SM00464">
    <property type="entry name" value="LON"/>
    <property type="match status" value="1"/>
</dbReference>
<comment type="caution">
    <text evidence="16">The sequence shown here is derived from an EMBL/GenBank/DDBJ whole genome shotgun (WGS) entry which is preliminary data.</text>
</comment>
<dbReference type="InterPro" id="IPR015947">
    <property type="entry name" value="PUA-like_sf"/>
</dbReference>
<keyword evidence="7 9" id="KW-0067">ATP-binding</keyword>
<feature type="active site" evidence="9 11">
    <location>
        <position position="693"/>
    </location>
</feature>
<dbReference type="InterPro" id="IPR003959">
    <property type="entry name" value="ATPase_AAA_core"/>
</dbReference>
<name>A0ABT0E3P6_9GAMM</name>
<dbReference type="EC" id="3.4.21.53" evidence="9 10"/>
<evidence type="ECO:0000256" key="13">
    <source>
        <dbReference type="SAM" id="Coils"/>
    </source>
</evidence>
<dbReference type="PROSITE" id="PS51786">
    <property type="entry name" value="LON_PROTEOLYTIC"/>
    <property type="match status" value="1"/>
</dbReference>
<evidence type="ECO:0000256" key="2">
    <source>
        <dbReference type="ARBA" id="ARBA00022490"/>
    </source>
</evidence>
<dbReference type="Pfam" id="PF02190">
    <property type="entry name" value="LON_substr_bdg"/>
    <property type="match status" value="1"/>
</dbReference>
<feature type="coiled-coil region" evidence="13">
    <location>
        <begin position="205"/>
        <end position="234"/>
    </location>
</feature>
<evidence type="ECO:0000256" key="10">
    <source>
        <dbReference type="PIRNR" id="PIRNR001174"/>
    </source>
</evidence>
<dbReference type="Gene3D" id="1.20.5.5270">
    <property type="match status" value="1"/>
</dbReference>
<dbReference type="InterPro" id="IPR008269">
    <property type="entry name" value="Lon_proteolytic"/>
</dbReference>
<evidence type="ECO:0000256" key="6">
    <source>
        <dbReference type="ARBA" id="ARBA00022825"/>
    </source>
</evidence>
<dbReference type="InterPro" id="IPR027065">
    <property type="entry name" value="Lon_Prtase"/>
</dbReference>
<proteinExistence type="evidence at transcript level"/>
<evidence type="ECO:0000256" key="8">
    <source>
        <dbReference type="ARBA" id="ARBA00023016"/>
    </source>
</evidence>
<dbReference type="PRINTS" id="PR00830">
    <property type="entry name" value="ENDOLAPTASE"/>
</dbReference>
<evidence type="ECO:0000256" key="4">
    <source>
        <dbReference type="ARBA" id="ARBA00022741"/>
    </source>
</evidence>
<dbReference type="SUPFAM" id="SSF88697">
    <property type="entry name" value="PUA domain-like"/>
    <property type="match status" value="1"/>
</dbReference>
<dbReference type="InterPro" id="IPR008268">
    <property type="entry name" value="Peptidase_S16_AS"/>
</dbReference>
<keyword evidence="3 9" id="KW-0645">Protease</keyword>
<dbReference type="RefSeq" id="WP_246947649.1">
    <property type="nucleotide sequence ID" value="NZ_JALKII010000001.1"/>
</dbReference>
<feature type="binding site" evidence="9">
    <location>
        <begin position="372"/>
        <end position="379"/>
    </location>
    <ligand>
        <name>ATP</name>
        <dbReference type="ChEBI" id="CHEBI:30616"/>
    </ligand>
</feature>
<evidence type="ECO:0000313" key="17">
    <source>
        <dbReference type="Proteomes" id="UP001165524"/>
    </source>
</evidence>
<dbReference type="InterPro" id="IPR027417">
    <property type="entry name" value="P-loop_NTPase"/>
</dbReference>
<feature type="domain" description="Lon N-terminal" evidence="15">
    <location>
        <begin position="23"/>
        <end position="219"/>
    </location>
</feature>
<dbReference type="HAMAP" id="MF_01973">
    <property type="entry name" value="lon_bact"/>
    <property type="match status" value="1"/>
</dbReference>
<dbReference type="Proteomes" id="UP001165524">
    <property type="component" value="Unassembled WGS sequence"/>
</dbReference>
<dbReference type="InterPro" id="IPR003593">
    <property type="entry name" value="AAA+_ATPase"/>
</dbReference>
<dbReference type="Pfam" id="PF22667">
    <property type="entry name" value="Lon_lid"/>
    <property type="match status" value="1"/>
</dbReference>
<dbReference type="PANTHER" id="PTHR43718">
    <property type="entry name" value="LON PROTEASE"/>
    <property type="match status" value="1"/>
</dbReference>
<keyword evidence="2 9" id="KW-0963">Cytoplasm</keyword>
<dbReference type="GO" id="GO:0004252">
    <property type="term" value="F:serine-type endopeptidase activity"/>
    <property type="evidence" value="ECO:0007669"/>
    <property type="project" value="UniProtKB-EC"/>
</dbReference>
<dbReference type="SUPFAM" id="SSF54211">
    <property type="entry name" value="Ribosomal protein S5 domain 2-like"/>
    <property type="match status" value="1"/>
</dbReference>
<dbReference type="PIRSF" id="PIRSF001174">
    <property type="entry name" value="Lon_proteas"/>
    <property type="match status" value="1"/>
</dbReference>
<dbReference type="InterPro" id="IPR020568">
    <property type="entry name" value="Ribosomal_Su5_D2-typ_SF"/>
</dbReference>
<dbReference type="InterPro" id="IPR003111">
    <property type="entry name" value="Lon_prtase_N"/>
</dbReference>
<dbReference type="Gene3D" id="3.30.230.10">
    <property type="match status" value="1"/>
</dbReference>
<reference evidence="16" key="1">
    <citation type="submission" date="2022-04" db="EMBL/GenBank/DDBJ databases">
        <title>Alcanivorax sp. CY1518 draft genome sequence.</title>
        <authorList>
            <person name="Zhao G."/>
            <person name="An M."/>
        </authorList>
    </citation>
    <scope>NUCLEOTIDE SEQUENCE</scope>
    <source>
        <strain evidence="16">CY1518</strain>
    </source>
</reference>
<gene>
    <name evidence="9 16" type="primary">lon</name>
    <name evidence="16" type="ORF">MU846_01785</name>
</gene>
<comment type="induction">
    <text evidence="9">By heat shock.</text>
</comment>
<dbReference type="Gene3D" id="1.10.8.60">
    <property type="match status" value="1"/>
</dbReference>
<comment type="function">
    <text evidence="9">ATP-dependent serine protease that mediates the selective degradation of mutant and abnormal proteins as well as certain short-lived regulatory proteins. Required for cellular homeostasis and for survival from DNA damage and developmental changes induced by stress. Degrades polypeptides processively to yield small peptide fragments that are 5 to 10 amino acids long. Binds to DNA in a double-stranded, site-specific manner.</text>
</comment>
<dbReference type="InterPro" id="IPR014721">
    <property type="entry name" value="Ribsml_uS5_D2-typ_fold_subgr"/>
</dbReference>
<keyword evidence="5 9" id="KW-0378">Hydrolase</keyword>
<dbReference type="InterPro" id="IPR004815">
    <property type="entry name" value="Lon_bac/euk-typ"/>
</dbReference>
<dbReference type="Gene3D" id="3.40.50.300">
    <property type="entry name" value="P-loop containing nucleotide triphosphate hydrolases"/>
    <property type="match status" value="1"/>
</dbReference>
<dbReference type="SMART" id="SM00382">
    <property type="entry name" value="AAA"/>
    <property type="match status" value="1"/>
</dbReference>
<evidence type="ECO:0000313" key="16">
    <source>
        <dbReference type="EMBL" id="MCK0536435.1"/>
    </source>
</evidence>
<evidence type="ECO:0000256" key="3">
    <source>
        <dbReference type="ARBA" id="ARBA00022670"/>
    </source>
</evidence>
<dbReference type="Pfam" id="PF05362">
    <property type="entry name" value="Lon_C"/>
    <property type="match status" value="1"/>
</dbReference>
<dbReference type="InterPro" id="IPR054594">
    <property type="entry name" value="Lon_lid"/>
</dbReference>
<comment type="catalytic activity">
    <reaction evidence="9 10 11">
        <text>Hydrolysis of proteins in presence of ATP.</text>
        <dbReference type="EC" id="3.4.21.53"/>
    </reaction>
</comment>
<evidence type="ECO:0000256" key="9">
    <source>
        <dbReference type="HAMAP-Rule" id="MF_01973"/>
    </source>
</evidence>
<dbReference type="PROSITE" id="PS51787">
    <property type="entry name" value="LON_N"/>
    <property type="match status" value="1"/>
</dbReference>
<evidence type="ECO:0000259" key="14">
    <source>
        <dbReference type="PROSITE" id="PS51786"/>
    </source>
</evidence>
<sequence length="790" mass="88331">MSDEQETQPGLSLVLPDQRPQRIYLLPVNQRPFMPGLVTPVLFKQDVWQQTVERVSQTPHHTLGLVYTGEQAPEDISPDDFPEYGCLVRVHNATSESGTLQLVAQGLARFRITGWLSRKPPYLVEVEYPEEDDEQDSDTVKAYAMAIINTIKELLPLNPLYNEGLKLYLQNFSPREPSPLTDFAAALTTATGAELQGILETVPLLKRMEKVLVLLKKELEVARLQSSINEQVNEKISTQQRQFFLREQLKVIQKELGLAKDDRTADLEEFDTRVAKLVLPEAVAKRYQEEYKKLSVLETGSPEYAVTRNYLDWLTQVPWGVQSVDNLDLAHAREVLEMHHAGLSDIKDRIVEFLAVGAMRGEMRGAIVLLIGPPGVGKTSIGRAIAESLNRRFYRLSLGGMRDEAEIKGHRRTYIGALPGKLVQALKESGTSNPVIMLDEIDKLGQSFQGDPASALLEVLDPEQNGQFLDHYLDLRVDLSGVLFICTANTLDSIPGPLLDRMEVIHLAGYITEEKVEIARKHLWPRTLERAGIKPSQLKISDSALRAVIEGYARESGVRNLEKQLARIARKAVVKLLDGTPRLSITGKNLEEFLGKPYFRPEKLQRGVGVVTGLAWTAMGGATLAVEASRIHNHTRGFRQTGQLGDVMRESSEIAYSFVSSHTGRYGIADDWFKEAFLHLHVPEGATRKDGPSAGITMATALISLARNRRLPRKVAMSGELTLTGQVLAVGGIREKVIAARRLGLRELILPEANRRDFEELPDHLRDRLTVHFARHYDDVYEAVFGEQPV</sequence>
<dbReference type="InterPro" id="IPR046336">
    <property type="entry name" value="Lon_prtase_N_sf"/>
</dbReference>
<accession>A0ABT0E3P6</accession>
<evidence type="ECO:0000256" key="5">
    <source>
        <dbReference type="ARBA" id="ARBA00022801"/>
    </source>
</evidence>
<keyword evidence="13" id="KW-0175">Coiled coil</keyword>
<evidence type="ECO:0000256" key="11">
    <source>
        <dbReference type="PROSITE-ProRule" id="PRU01122"/>
    </source>
</evidence>
<evidence type="ECO:0000256" key="7">
    <source>
        <dbReference type="ARBA" id="ARBA00022840"/>
    </source>
</evidence>
<dbReference type="SUPFAM" id="SSF52540">
    <property type="entry name" value="P-loop containing nucleoside triphosphate hydrolases"/>
    <property type="match status" value="1"/>
</dbReference>
<comment type="subunit">
    <text evidence="9 10">Homohexamer. Organized in a ring with a central cavity.</text>
</comment>
<evidence type="ECO:0000259" key="15">
    <source>
        <dbReference type="PROSITE" id="PS51787"/>
    </source>
</evidence>